<name>A0A5N4B7G2_PHOPY</name>
<dbReference type="EMBL" id="VVIM01000001">
    <property type="protein sequence ID" value="KAB0805290.1"/>
    <property type="molecule type" value="Genomic_DNA"/>
</dbReference>
<dbReference type="PANTHER" id="PTHR31025:SF9">
    <property type="entry name" value="SI:DKEY-286J15.1"/>
    <property type="match status" value="1"/>
</dbReference>
<evidence type="ECO:0000313" key="2">
    <source>
        <dbReference type="Proteomes" id="UP000327044"/>
    </source>
</evidence>
<protein>
    <recommendedName>
        <fullName evidence="3">SAM domain-containing protein</fullName>
    </recommendedName>
</protein>
<gene>
    <name evidence="1" type="ORF">PPYR_02260</name>
</gene>
<dbReference type="PANTHER" id="PTHR31025">
    <property type="entry name" value="SI:CH211-196P9.1-RELATED"/>
    <property type="match status" value="1"/>
</dbReference>
<dbReference type="InParanoid" id="A0A5N4B7G2"/>
<dbReference type="Proteomes" id="UP000327044">
    <property type="component" value="Unassembled WGS sequence"/>
</dbReference>
<comment type="caution">
    <text evidence="1">The sequence shown here is derived from an EMBL/GenBank/DDBJ whole genome shotgun (WGS) entry which is preliminary data.</text>
</comment>
<keyword evidence="2" id="KW-1185">Reference proteome</keyword>
<evidence type="ECO:0008006" key="3">
    <source>
        <dbReference type="Google" id="ProtNLM"/>
    </source>
</evidence>
<evidence type="ECO:0000313" key="1">
    <source>
        <dbReference type="EMBL" id="KAB0805290.1"/>
    </source>
</evidence>
<dbReference type="Gene3D" id="1.10.150.50">
    <property type="entry name" value="Transcription Factor, Ets-1"/>
    <property type="match status" value="1"/>
</dbReference>
<dbReference type="InterPro" id="IPR013761">
    <property type="entry name" value="SAM/pointed_sf"/>
</dbReference>
<sequence length="534" mass="61678">MGSPRNVNEPSPVENILQEWNLAELIPVFNENFVDYDVFSKLSEDHIKELVPKIGPRIRFLAKYKHWFDNKSQPILIDEDTPWTLHDTSHTQVPVIESPTTSEPSSIADCQTIAGNWSDAIVGLNDVEIVNTPTYQYKVTCAKNTGLEDLLNSSTKGRLILYSYNKNGKLTSDDRNKLVEFIIESELENDLNRSISCVRFEELAHAIVGIFTKECKEVYFMKTTHFKNGKTTQSGRGKLFFKYYNFRKQLKSAGLIKTNNATILQSSDEEGTENDEEKLNQLEWLKQYKEPFHKVQDYWGNTFKARQALLKEKNIYEYCNTFPILRSSCGYILLNNDFNLLYPKVDDLFYVNFAKFSEKILLYTEGQKDKILRRKLKEIEDCNTEDGKIIRILKLLPYLVTPVAVNKKWKPSKTEIDEGFLIHIKNLQDLDESIKAREAKLLKFKLTLQPTPIIVGNDLDHIDACYVRVDTVLYQVESPLKAIEVAFKAIHSLHALYPVEAEQVWLLIQKCIFNLTTKFDKPYTSVTSLVPQLK</sequence>
<accession>A0A5N4B7G2</accession>
<dbReference type="AlphaFoldDB" id="A0A5N4B7G2"/>
<organism evidence="1 2">
    <name type="scientific">Photinus pyralis</name>
    <name type="common">Common eastern firefly</name>
    <name type="synonym">Lampyris pyralis</name>
    <dbReference type="NCBI Taxonomy" id="7054"/>
    <lineage>
        <taxon>Eukaryota</taxon>
        <taxon>Metazoa</taxon>
        <taxon>Ecdysozoa</taxon>
        <taxon>Arthropoda</taxon>
        <taxon>Hexapoda</taxon>
        <taxon>Insecta</taxon>
        <taxon>Pterygota</taxon>
        <taxon>Neoptera</taxon>
        <taxon>Endopterygota</taxon>
        <taxon>Coleoptera</taxon>
        <taxon>Polyphaga</taxon>
        <taxon>Elateriformia</taxon>
        <taxon>Elateroidea</taxon>
        <taxon>Lampyridae</taxon>
        <taxon>Lampyrinae</taxon>
        <taxon>Photinus</taxon>
    </lineage>
</organism>
<proteinExistence type="predicted"/>
<reference evidence="1 2" key="1">
    <citation type="journal article" date="2018" name="Elife">
        <title>Firefly genomes illuminate parallel origins of bioluminescence in beetles.</title>
        <authorList>
            <person name="Fallon T.R."/>
            <person name="Lower S.E."/>
            <person name="Chang C.H."/>
            <person name="Bessho-Uehara M."/>
            <person name="Martin G.J."/>
            <person name="Bewick A.J."/>
            <person name="Behringer M."/>
            <person name="Debat H.J."/>
            <person name="Wong I."/>
            <person name="Day J.C."/>
            <person name="Suvorov A."/>
            <person name="Silva C.J."/>
            <person name="Stanger-Hall K.F."/>
            <person name="Hall D.W."/>
            <person name="Schmitz R.J."/>
            <person name="Nelson D.R."/>
            <person name="Lewis S.M."/>
            <person name="Shigenobu S."/>
            <person name="Bybee S.M."/>
            <person name="Larracuente A.M."/>
            <person name="Oba Y."/>
            <person name="Weng J.K."/>
        </authorList>
    </citation>
    <scope>NUCLEOTIDE SEQUENCE [LARGE SCALE GENOMIC DNA]</scope>
    <source>
        <strain evidence="1">1611_PpyrPB1</strain>
        <tissue evidence="1">Whole body</tissue>
    </source>
</reference>